<dbReference type="WBParaSite" id="Pan_g10633.t1">
    <property type="protein sequence ID" value="Pan_g10633.t1"/>
    <property type="gene ID" value="Pan_g10633"/>
</dbReference>
<evidence type="ECO:0000313" key="3">
    <source>
        <dbReference type="WBParaSite" id="Pan_g10633.t1"/>
    </source>
</evidence>
<dbReference type="Proteomes" id="UP000492821">
    <property type="component" value="Unassembled WGS sequence"/>
</dbReference>
<protein>
    <submittedName>
        <fullName evidence="3">BCNT-C domain-containing protein</fullName>
    </submittedName>
</protein>
<accession>A0A7E4UMV0</accession>
<feature type="compositionally biased region" description="Basic and acidic residues" evidence="1">
    <location>
        <begin position="82"/>
        <end position="111"/>
    </location>
</feature>
<sequence length="193" mass="21746">MEAVNHDAFLKEQSVAPVRKSRLPPPPTSPLESEAREAALRCVTLRQNNVYTCLDLANKNEHKRRVLLNQIDEGERRAREIKGDAGAALEKELEKEEEPTAAKSRKVWEKQQKKKPKTNKKKKAATPTLKPPMSVSTMTTTPSTPHPTMKTAAQMTTTARMTLRDEDDDSDDDVNYDFSHEEVIEIGDDLIPL</sequence>
<keyword evidence="2" id="KW-1185">Reference proteome</keyword>
<reference evidence="3" key="2">
    <citation type="submission" date="2020-10" db="UniProtKB">
        <authorList>
            <consortium name="WormBaseParasite"/>
        </authorList>
    </citation>
    <scope>IDENTIFICATION</scope>
</reference>
<name>A0A7E4UMV0_PANRE</name>
<organism evidence="2 3">
    <name type="scientific">Panagrellus redivivus</name>
    <name type="common">Microworm</name>
    <dbReference type="NCBI Taxonomy" id="6233"/>
    <lineage>
        <taxon>Eukaryota</taxon>
        <taxon>Metazoa</taxon>
        <taxon>Ecdysozoa</taxon>
        <taxon>Nematoda</taxon>
        <taxon>Chromadorea</taxon>
        <taxon>Rhabditida</taxon>
        <taxon>Tylenchina</taxon>
        <taxon>Panagrolaimomorpha</taxon>
        <taxon>Panagrolaimoidea</taxon>
        <taxon>Panagrolaimidae</taxon>
        <taxon>Panagrellus</taxon>
    </lineage>
</organism>
<dbReference type="AlphaFoldDB" id="A0A7E4UMV0"/>
<reference evidence="2" key="1">
    <citation type="journal article" date="2013" name="Genetics">
        <title>The draft genome and transcriptome of Panagrellus redivivus are shaped by the harsh demands of a free-living lifestyle.</title>
        <authorList>
            <person name="Srinivasan J."/>
            <person name="Dillman A.R."/>
            <person name="Macchietto M.G."/>
            <person name="Heikkinen L."/>
            <person name="Lakso M."/>
            <person name="Fracchia K.M."/>
            <person name="Antoshechkin I."/>
            <person name="Mortazavi A."/>
            <person name="Wong G."/>
            <person name="Sternberg P.W."/>
        </authorList>
    </citation>
    <scope>NUCLEOTIDE SEQUENCE [LARGE SCALE GENOMIC DNA]</scope>
    <source>
        <strain evidence="2">MT8872</strain>
    </source>
</reference>
<feature type="region of interest" description="Disordered" evidence="1">
    <location>
        <begin position="1"/>
        <end position="35"/>
    </location>
</feature>
<feature type="compositionally biased region" description="Basic and acidic residues" evidence="1">
    <location>
        <begin position="1"/>
        <end position="10"/>
    </location>
</feature>
<feature type="compositionally biased region" description="Low complexity" evidence="1">
    <location>
        <begin position="125"/>
        <end position="152"/>
    </location>
</feature>
<feature type="compositionally biased region" description="Basic residues" evidence="1">
    <location>
        <begin position="112"/>
        <end position="124"/>
    </location>
</feature>
<proteinExistence type="predicted"/>
<evidence type="ECO:0000313" key="2">
    <source>
        <dbReference type="Proteomes" id="UP000492821"/>
    </source>
</evidence>
<feature type="region of interest" description="Disordered" evidence="1">
    <location>
        <begin position="82"/>
        <end position="152"/>
    </location>
</feature>
<evidence type="ECO:0000256" key="1">
    <source>
        <dbReference type="SAM" id="MobiDB-lite"/>
    </source>
</evidence>